<sequence length="180" mass="20148">MENAVTQWFGEAFSHLHPMLQQLHREGGTLTGRVQVEYGAGLAGWIGRRIATKTGAPQTTGMVGFCVEIRHSGDALQWNRTFESGAQMRSLFRPHGAFPGGYWSESTGDVELHLGVDIRDGGWRWVPRRCKLRGLPLPLWLVPRTHAYKMVVDDQYRFAVTLSLPVLGKLMGYAGDLRLT</sequence>
<keyword evidence="3" id="KW-1185">Reference proteome</keyword>
<dbReference type="EMBL" id="CP000155">
    <property type="protein sequence ID" value="ABC31047.1"/>
    <property type="molecule type" value="Genomic_DNA"/>
</dbReference>
<protein>
    <recommendedName>
        <fullName evidence="1">DUF4166 domain-containing protein</fullName>
    </recommendedName>
</protein>
<name>Q2SE77_HAHCH</name>
<dbReference type="HOGENOM" id="CLU_099001_0_0_6"/>
<dbReference type="KEGG" id="hch:HCH_04341"/>
<reference evidence="2 3" key="1">
    <citation type="journal article" date="2005" name="Nucleic Acids Res.">
        <title>Genomic blueprint of Hahella chejuensis, a marine microbe producing an algicidal agent.</title>
        <authorList>
            <person name="Jeong H."/>
            <person name="Yim J.H."/>
            <person name="Lee C."/>
            <person name="Choi S.-H."/>
            <person name="Park Y.K."/>
            <person name="Yoon S.H."/>
            <person name="Hur C.-G."/>
            <person name="Kang H.-Y."/>
            <person name="Kim D."/>
            <person name="Lee H.H."/>
            <person name="Park K.H."/>
            <person name="Park S.-H."/>
            <person name="Park H.-S."/>
            <person name="Lee H.K."/>
            <person name="Oh T.K."/>
            <person name="Kim J.F."/>
        </authorList>
    </citation>
    <scope>NUCLEOTIDE SEQUENCE [LARGE SCALE GENOMIC DNA]</scope>
    <source>
        <strain evidence="2 3">KCTC 2396</strain>
    </source>
</reference>
<evidence type="ECO:0000313" key="2">
    <source>
        <dbReference type="EMBL" id="ABC31047.1"/>
    </source>
</evidence>
<proteinExistence type="predicted"/>
<evidence type="ECO:0000259" key="1">
    <source>
        <dbReference type="Pfam" id="PF13761"/>
    </source>
</evidence>
<dbReference type="Proteomes" id="UP000000238">
    <property type="component" value="Chromosome"/>
</dbReference>
<gene>
    <name evidence="2" type="ordered locus">HCH_04341</name>
</gene>
<dbReference type="STRING" id="349521.HCH_04341"/>
<evidence type="ECO:0000313" key="3">
    <source>
        <dbReference type="Proteomes" id="UP000000238"/>
    </source>
</evidence>
<accession>Q2SE77</accession>
<feature type="domain" description="DUF4166" evidence="1">
    <location>
        <begin position="16"/>
        <end position="177"/>
    </location>
</feature>
<dbReference type="InterPro" id="IPR025311">
    <property type="entry name" value="DUF4166"/>
</dbReference>
<dbReference type="AlphaFoldDB" id="Q2SE77"/>
<dbReference type="OrthoDB" id="9154479at2"/>
<dbReference type="eggNOG" id="COG1748">
    <property type="taxonomic scope" value="Bacteria"/>
</dbReference>
<dbReference type="RefSeq" id="WP_011398114.1">
    <property type="nucleotide sequence ID" value="NC_007645.1"/>
</dbReference>
<organism evidence="2 3">
    <name type="scientific">Hahella chejuensis (strain KCTC 2396)</name>
    <dbReference type="NCBI Taxonomy" id="349521"/>
    <lineage>
        <taxon>Bacteria</taxon>
        <taxon>Pseudomonadati</taxon>
        <taxon>Pseudomonadota</taxon>
        <taxon>Gammaproteobacteria</taxon>
        <taxon>Oceanospirillales</taxon>
        <taxon>Hahellaceae</taxon>
        <taxon>Hahella</taxon>
    </lineage>
</organism>
<dbReference type="Pfam" id="PF13761">
    <property type="entry name" value="DUF4166"/>
    <property type="match status" value="1"/>
</dbReference>